<dbReference type="PANTHER" id="PTHR46082:SF11">
    <property type="entry name" value="AAA+ ATPASE DOMAIN-CONTAINING PROTEIN-RELATED"/>
    <property type="match status" value="1"/>
</dbReference>
<dbReference type="InterPro" id="IPR056884">
    <property type="entry name" value="NPHP3-like_N"/>
</dbReference>
<dbReference type="PANTHER" id="PTHR46082">
    <property type="entry name" value="ATP/GTP-BINDING PROTEIN-RELATED"/>
    <property type="match status" value="1"/>
</dbReference>
<dbReference type="Gene3D" id="1.25.40.20">
    <property type="entry name" value="Ankyrin repeat-containing domain"/>
    <property type="match status" value="2"/>
</dbReference>
<gene>
    <name evidence="5" type="ORF">BDW42DRAFT_184528</name>
</gene>
<dbReference type="SUPFAM" id="SSF53167">
    <property type="entry name" value="Purine and uridine phosphorylases"/>
    <property type="match status" value="1"/>
</dbReference>
<dbReference type="Pfam" id="PF22939">
    <property type="entry name" value="WHD_GPIID"/>
    <property type="match status" value="1"/>
</dbReference>
<evidence type="ECO:0000256" key="2">
    <source>
        <dbReference type="PROSITE-ProRule" id="PRU00023"/>
    </source>
</evidence>
<organism evidence="5 6">
    <name type="scientific">Aspergillus taichungensis</name>
    <dbReference type="NCBI Taxonomy" id="482145"/>
    <lineage>
        <taxon>Eukaryota</taxon>
        <taxon>Fungi</taxon>
        <taxon>Dikarya</taxon>
        <taxon>Ascomycota</taxon>
        <taxon>Pezizomycotina</taxon>
        <taxon>Eurotiomycetes</taxon>
        <taxon>Eurotiomycetidae</taxon>
        <taxon>Eurotiales</taxon>
        <taxon>Aspergillaceae</taxon>
        <taxon>Aspergillus</taxon>
        <taxon>Aspergillus subgen. Circumdati</taxon>
    </lineage>
</organism>
<feature type="domain" description="GPI inositol-deacylase winged helix" evidence="3">
    <location>
        <begin position="626"/>
        <end position="695"/>
    </location>
</feature>
<evidence type="ECO:0000259" key="4">
    <source>
        <dbReference type="Pfam" id="PF24883"/>
    </source>
</evidence>
<dbReference type="Pfam" id="PF24883">
    <property type="entry name" value="NPHP3_N"/>
    <property type="match status" value="1"/>
</dbReference>
<evidence type="ECO:0000313" key="5">
    <source>
        <dbReference type="EMBL" id="PLN82863.1"/>
    </source>
</evidence>
<dbReference type="InterPro" id="IPR053137">
    <property type="entry name" value="NLR-like"/>
</dbReference>
<dbReference type="Proteomes" id="UP000235023">
    <property type="component" value="Unassembled WGS sequence"/>
</dbReference>
<evidence type="ECO:0000313" key="6">
    <source>
        <dbReference type="Proteomes" id="UP000235023"/>
    </source>
</evidence>
<protein>
    <submittedName>
        <fullName evidence="5">Purine and uridine phosphorylase</fullName>
    </submittedName>
</protein>
<feature type="repeat" description="ANK" evidence="2">
    <location>
        <begin position="931"/>
        <end position="960"/>
    </location>
</feature>
<feature type="domain" description="Nephrocystin 3-like N-terminal" evidence="4">
    <location>
        <begin position="355"/>
        <end position="512"/>
    </location>
</feature>
<proteinExistence type="predicted"/>
<feature type="repeat" description="ANK" evidence="2">
    <location>
        <begin position="961"/>
        <end position="988"/>
    </location>
</feature>
<feature type="repeat" description="ANK" evidence="2">
    <location>
        <begin position="853"/>
        <end position="885"/>
    </location>
</feature>
<dbReference type="PROSITE" id="PS50088">
    <property type="entry name" value="ANK_REPEAT"/>
    <property type="match status" value="5"/>
</dbReference>
<feature type="repeat" description="ANK" evidence="2">
    <location>
        <begin position="820"/>
        <end position="852"/>
    </location>
</feature>
<sequence>MLDSEHERLPQPPSDHNVYTLGSINGHNVVIAGLHTPGNNPAAVVATQMRNTFPQLRFGVLVGIGGGVPTRTEQGDIHLGHVVVSQPVGEHSGVVQYDHGKAQVGQFKHTGYLAPPPAVLLNAAREMDIRRAIALDDPVLNHLARINTGSQRLRKYRYPGIEQDRLFKADYVHRDLNASCRKCGCDSSFIVDRRADYSDADDSYDDDSVSDQAEQLVVHRGTIAAGELLITHGQLRDELAKQYGILCFEMEAAGALADFPCLVIRGISDYSDSHKNDRWHGYAAAAAAAYARELFFHMPVDEVKQVRIAEHDVDQMIHQVKGLAQDNQYNNICGWLNPPDPSVNLNKAIKERHPGTGSWFIQSRPFREWMFGTRQNLWLHGIPGCGKTVLSATTIEHLTQQPDPSHPALYYFFDFNNVDKQSCDNLIRSLILQLYSRCENSRKELDKLCSSCNDGRQQPSYESLLTTVLQIVSVEKPRIVLDALDECRTRRDLLLLMERLAESGCSVLATSRKEEDIESGLRCWLHHGDIIPIQEDAVDGDIRAYVHARLQDDRGFERWRSRPQVQEEIETELMKKADGMFRWATCQLDILEKCPNLPKLRESLRSLPKTLEETYDRILANIDQIYRDYAIRILQFLTYSERPLTIEEIVDALVVDPDEDVPFDPEYRMPDPRDIMRICPNLVTLVKTLRLAHFSDAINEINAKTTITRICLAYLSYLSHLEGKCPVRKPAYWIDHAKAAETEEKVQDSVFNFLGKREAYAVWGELFDPERPDREPGPYRMTAPPLPYGTALLAASGEGHRDIVQILLDKGADVNTQGGIHGTALQAACIKGHRDIVQILLGKGADANAQAGVHGTALQAASLEGHRDIVQMLLSRGADINAQASITGHKDIAQILLHGGANVNAQAGKDIVQMLLGWGADINAQEGGYGTALQAASLEGHRDIVQLLLGWGANVNAQGGEYDTALQAASLEGHRDIMQLLLDNGADA</sequence>
<dbReference type="GO" id="GO:0003824">
    <property type="term" value="F:catalytic activity"/>
    <property type="evidence" value="ECO:0007669"/>
    <property type="project" value="InterPro"/>
</dbReference>
<evidence type="ECO:0000256" key="1">
    <source>
        <dbReference type="ARBA" id="ARBA00022737"/>
    </source>
</evidence>
<dbReference type="Gene3D" id="3.40.50.1580">
    <property type="entry name" value="Nucleoside phosphorylase domain"/>
    <property type="match status" value="1"/>
</dbReference>
<dbReference type="InterPro" id="IPR035994">
    <property type="entry name" value="Nucleoside_phosphorylase_sf"/>
</dbReference>
<accession>A0A2J5HZR4</accession>
<dbReference type="SUPFAM" id="SSF48403">
    <property type="entry name" value="Ankyrin repeat"/>
    <property type="match status" value="1"/>
</dbReference>
<keyword evidence="2" id="KW-0040">ANK repeat</keyword>
<feature type="repeat" description="ANK" evidence="2">
    <location>
        <begin position="790"/>
        <end position="819"/>
    </location>
</feature>
<dbReference type="PROSITE" id="PS50297">
    <property type="entry name" value="ANK_REP_REGION"/>
    <property type="match status" value="5"/>
</dbReference>
<dbReference type="InterPro" id="IPR027417">
    <property type="entry name" value="P-loop_NTPase"/>
</dbReference>
<dbReference type="EMBL" id="KZ559523">
    <property type="protein sequence ID" value="PLN82863.1"/>
    <property type="molecule type" value="Genomic_DNA"/>
</dbReference>
<dbReference type="SUPFAM" id="SSF52540">
    <property type="entry name" value="P-loop containing nucleoside triphosphate hydrolases"/>
    <property type="match status" value="1"/>
</dbReference>
<keyword evidence="6" id="KW-1185">Reference proteome</keyword>
<dbReference type="Gene3D" id="3.40.50.300">
    <property type="entry name" value="P-loop containing nucleotide triphosphate hydrolases"/>
    <property type="match status" value="1"/>
</dbReference>
<evidence type="ECO:0000259" key="3">
    <source>
        <dbReference type="Pfam" id="PF22939"/>
    </source>
</evidence>
<dbReference type="Pfam" id="PF12796">
    <property type="entry name" value="Ank_2"/>
    <property type="match status" value="2"/>
</dbReference>
<dbReference type="InterPro" id="IPR002110">
    <property type="entry name" value="Ankyrin_rpt"/>
</dbReference>
<dbReference type="SMART" id="SM00248">
    <property type="entry name" value="ANK"/>
    <property type="match status" value="5"/>
</dbReference>
<dbReference type="AlphaFoldDB" id="A0A2J5HZR4"/>
<reference evidence="6" key="1">
    <citation type="submission" date="2017-12" db="EMBL/GenBank/DDBJ databases">
        <authorList>
            <consortium name="DOE Joint Genome Institute"/>
            <person name="Mondo S.J."/>
            <person name="Kjaerbolling I."/>
            <person name="Vesth T.C."/>
            <person name="Frisvad J.C."/>
            <person name="Nybo J.L."/>
            <person name="Theobald S."/>
            <person name="Kuo A."/>
            <person name="Bowyer P."/>
            <person name="Matsuda Y."/>
            <person name="Lyhne E.K."/>
            <person name="Kogle M.E."/>
            <person name="Clum A."/>
            <person name="Lipzen A."/>
            <person name="Salamov A."/>
            <person name="Ngan C.Y."/>
            <person name="Daum C."/>
            <person name="Chiniquy J."/>
            <person name="Barry K."/>
            <person name="LaButti K."/>
            <person name="Haridas S."/>
            <person name="Simmons B.A."/>
            <person name="Magnuson J.K."/>
            <person name="Mortensen U.H."/>
            <person name="Larsen T.O."/>
            <person name="Grigoriev I.V."/>
            <person name="Baker S.E."/>
            <person name="Andersen M.R."/>
            <person name="Nordberg H.P."/>
            <person name="Cantor M.N."/>
            <person name="Hua S.X."/>
        </authorList>
    </citation>
    <scope>NUCLEOTIDE SEQUENCE [LARGE SCALE GENOMIC DNA]</scope>
    <source>
        <strain evidence="6">IBT 19404</strain>
    </source>
</reference>
<dbReference type="GO" id="GO:0009116">
    <property type="term" value="P:nucleoside metabolic process"/>
    <property type="evidence" value="ECO:0007669"/>
    <property type="project" value="InterPro"/>
</dbReference>
<dbReference type="InterPro" id="IPR054471">
    <property type="entry name" value="GPIID_WHD"/>
</dbReference>
<dbReference type="InterPro" id="IPR036770">
    <property type="entry name" value="Ankyrin_rpt-contain_sf"/>
</dbReference>
<name>A0A2J5HZR4_9EURO</name>
<keyword evidence="1" id="KW-0677">Repeat</keyword>
<dbReference type="OrthoDB" id="1577640at2759"/>